<feature type="region of interest" description="Disordered" evidence="1">
    <location>
        <begin position="1"/>
        <end position="47"/>
    </location>
</feature>
<feature type="compositionally biased region" description="Gly residues" evidence="1">
    <location>
        <begin position="26"/>
        <end position="47"/>
    </location>
</feature>
<evidence type="ECO:0000313" key="2">
    <source>
        <dbReference type="EMBL" id="AKT42009.1"/>
    </source>
</evidence>
<feature type="compositionally biased region" description="Gly residues" evidence="1">
    <location>
        <begin position="1"/>
        <end position="19"/>
    </location>
</feature>
<proteinExistence type="predicted"/>
<dbReference type="EMBL" id="CP012159">
    <property type="protein sequence ID" value="AKT42009.1"/>
    <property type="molecule type" value="Genomic_DNA"/>
</dbReference>
<keyword evidence="3" id="KW-1185">Reference proteome</keyword>
<evidence type="ECO:0000256" key="1">
    <source>
        <dbReference type="SAM" id="MobiDB-lite"/>
    </source>
</evidence>
<dbReference type="PATRIC" id="fig|52.7.peg.6845"/>
<name>A0A0K1EMC0_CHOCO</name>
<feature type="region of interest" description="Disordered" evidence="1">
    <location>
        <begin position="735"/>
        <end position="779"/>
    </location>
</feature>
<dbReference type="STRING" id="52.CMC5_062310"/>
<evidence type="ECO:0000313" key="3">
    <source>
        <dbReference type="Proteomes" id="UP000067626"/>
    </source>
</evidence>
<feature type="compositionally biased region" description="Acidic residues" evidence="1">
    <location>
        <begin position="557"/>
        <end position="566"/>
    </location>
</feature>
<feature type="region of interest" description="Disordered" evidence="1">
    <location>
        <begin position="557"/>
        <end position="595"/>
    </location>
</feature>
<organism evidence="2 3">
    <name type="scientific">Chondromyces crocatus</name>
    <dbReference type="NCBI Taxonomy" id="52"/>
    <lineage>
        <taxon>Bacteria</taxon>
        <taxon>Pseudomonadati</taxon>
        <taxon>Myxococcota</taxon>
        <taxon>Polyangia</taxon>
        <taxon>Polyangiales</taxon>
        <taxon>Polyangiaceae</taxon>
        <taxon>Chondromyces</taxon>
    </lineage>
</organism>
<sequence length="1055" mass="108493">MAGVTVGAGCGGAAPGGKGRAQVEEPGGGKPGTRGVGSGVGPGVGPGVGSAMRRGVAHYVLTERVGAIFDTRGGSAALRRPEPALYEGKRFLLKGGMILATAPSSVSLSGFSSVPERLGGGYLLWSREQVYRATTFLGPLSPIASVSVHGAQPWLDGMLLTTSSGSFLLDLRAPEPALRPLRWPGTAQGIALDTQRAARVDVLGRAAVTLDGGATWRDLLATKGVMIRALTPGDGLVVLHPAKGGHPLLLTAEGLVDERKEVALSRSFRPDQRLDASVLLPAPLVVSSRSLAPELVQRAVATGGVLPWGGALATAVDEARVSLLSAAGPWPLQEVGLPQNESGGGRCQAVIAGEVPLVACFIEKGGMVLRLTRALGEPSLEATFPERGRFFAGQEGAFAYAGRCSPSSPSAADLFAASAPSPSPVPLMHSLRQLAVDETPEPEEPPVPPPADEARVCVRDAEGRWSERQLVGDDARRLYRWIPGPSGVTALVAGGEGKREGAAPAPVGVRVVRVRAGDPALKGGQFLALGEPELAERFVESDFWEDEDRSIRGWIELPEDSAEERDGEARDDVAEEERESAEVQGLPETTTRGGRAAGVRIDASGRVTVLSLPKGVTSVVHGGRFALARTEETEEAKAAYFESTDGGASWQPIEGPPVGRLEAPSDTSGAFGCSTLGCSLSDGLVRVGWGGAAPAAPTPPDAREDDAVEGAPGVAAPAQLRPGVLSCRLEKDGVSRLVPPTPAAPPTGGKAGGRAPSSAEGSLVSLASSGSRPMGTLEAGSAGARWSAEILQPFAPGGRPRRLTVRGAPMSRSWGSVAPILMPPGSPEAVDMLLMVERHATRAGERSPSFSLLGSVGHVAAAALLAGERLLVLDTLKDGLLLSGPDGARVALGLTWLGARLGARLTLAARRDGQGLALVSHATSSGELLAGGLDVGRAEVGPLAVIGQLGSLEESEPCQVTPGSLRFVVESPVVLRISTADGAVLREAERDAVMLVTSSGGRLCAEGVEARVPGADEDLLIRARFGPRAAGEVRSGRGSAYARCTLDPGRVSAQP</sequence>
<protein>
    <submittedName>
        <fullName evidence="2">Uncharacterized protein</fullName>
    </submittedName>
</protein>
<accession>A0A0K1EMC0</accession>
<dbReference type="AlphaFoldDB" id="A0A0K1EMC0"/>
<gene>
    <name evidence="2" type="ORF">CMC5_062310</name>
</gene>
<dbReference type="KEGG" id="ccro:CMC5_062310"/>
<dbReference type="Proteomes" id="UP000067626">
    <property type="component" value="Chromosome"/>
</dbReference>
<reference evidence="2 3" key="1">
    <citation type="submission" date="2015-07" db="EMBL/GenBank/DDBJ databases">
        <title>Genome analysis of myxobacterium Chondromyces crocatus Cm c5 reveals a high potential for natural compound synthesis and the genetic basis for the loss of fruiting body formation.</title>
        <authorList>
            <person name="Zaburannyi N."/>
            <person name="Bunk B."/>
            <person name="Maier J."/>
            <person name="Overmann J."/>
            <person name="Mueller R."/>
        </authorList>
    </citation>
    <scope>NUCLEOTIDE SEQUENCE [LARGE SCALE GENOMIC DNA]</scope>
    <source>
        <strain evidence="2 3">Cm c5</strain>
    </source>
</reference>